<reference evidence="1" key="1">
    <citation type="submission" date="2014-09" db="EMBL/GenBank/DDBJ databases">
        <authorList>
            <person name="Magalhaes I.L.F."/>
            <person name="Oliveira U."/>
            <person name="Santos F.R."/>
            <person name="Vidigal T.H.D.A."/>
            <person name="Brescovit A.D."/>
            <person name="Santos A.J."/>
        </authorList>
    </citation>
    <scope>NUCLEOTIDE SEQUENCE</scope>
    <source>
        <tissue evidence="1">Shoot tissue taken approximately 20 cm above the soil surface</tissue>
    </source>
</reference>
<protein>
    <submittedName>
        <fullName evidence="1">Uncharacterized protein</fullName>
    </submittedName>
</protein>
<reference evidence="1" key="2">
    <citation type="journal article" date="2015" name="Data Brief">
        <title>Shoot transcriptome of the giant reed, Arundo donax.</title>
        <authorList>
            <person name="Barrero R.A."/>
            <person name="Guerrero F.D."/>
            <person name="Moolhuijzen P."/>
            <person name="Goolsby J.A."/>
            <person name="Tidwell J."/>
            <person name="Bellgard S.E."/>
            <person name="Bellgard M.I."/>
        </authorList>
    </citation>
    <scope>NUCLEOTIDE SEQUENCE</scope>
    <source>
        <tissue evidence="1">Shoot tissue taken approximately 20 cm above the soil surface</tissue>
    </source>
</reference>
<dbReference type="AlphaFoldDB" id="A0A0A8Z1Z2"/>
<proteinExistence type="predicted"/>
<organism evidence="1">
    <name type="scientific">Arundo donax</name>
    <name type="common">Giant reed</name>
    <name type="synonym">Donax arundinaceus</name>
    <dbReference type="NCBI Taxonomy" id="35708"/>
    <lineage>
        <taxon>Eukaryota</taxon>
        <taxon>Viridiplantae</taxon>
        <taxon>Streptophyta</taxon>
        <taxon>Embryophyta</taxon>
        <taxon>Tracheophyta</taxon>
        <taxon>Spermatophyta</taxon>
        <taxon>Magnoliopsida</taxon>
        <taxon>Liliopsida</taxon>
        <taxon>Poales</taxon>
        <taxon>Poaceae</taxon>
        <taxon>PACMAD clade</taxon>
        <taxon>Arundinoideae</taxon>
        <taxon>Arundineae</taxon>
        <taxon>Arundo</taxon>
    </lineage>
</organism>
<dbReference type="EMBL" id="GBRH01269013">
    <property type="protein sequence ID" value="JAD28882.1"/>
    <property type="molecule type" value="Transcribed_RNA"/>
</dbReference>
<evidence type="ECO:0000313" key="1">
    <source>
        <dbReference type="EMBL" id="JAD28882.1"/>
    </source>
</evidence>
<sequence length="16" mass="1732">MSSLSRSVSVQGPHFL</sequence>
<accession>A0A0A8Z1Z2</accession>
<name>A0A0A8Z1Z2_ARUDO</name>